<dbReference type="InterPro" id="IPR001266">
    <property type="entry name" value="Ribosomal_eS19"/>
</dbReference>
<dbReference type="FunFam" id="1.10.10.10:FF:000118">
    <property type="entry name" value="40S ribosomal protein S19"/>
    <property type="match status" value="1"/>
</dbReference>
<dbReference type="AlphaFoldDB" id="A0A086KNC5"/>
<dbReference type="OrthoDB" id="428974at2759"/>
<dbReference type="Pfam" id="PF01090">
    <property type="entry name" value="Ribosomal_S19e"/>
    <property type="match status" value="1"/>
</dbReference>
<name>A0A086KNC5_TOXGO</name>
<dbReference type="VEuPathDB" id="ToxoDB:TGDOM2_212290"/>
<dbReference type="GO" id="GO:0003723">
    <property type="term" value="F:RNA binding"/>
    <property type="evidence" value="ECO:0007669"/>
    <property type="project" value="TreeGrafter"/>
</dbReference>
<comment type="similarity">
    <text evidence="1">Belongs to the eukaryotic ribosomal protein eS19 family.</text>
</comment>
<dbReference type="GO" id="GO:0000028">
    <property type="term" value="P:ribosomal small subunit assembly"/>
    <property type="evidence" value="ECO:0007669"/>
    <property type="project" value="TreeGrafter"/>
</dbReference>
<dbReference type="InterPro" id="IPR036390">
    <property type="entry name" value="WH_DNA-bd_sf"/>
</dbReference>
<accession>A0A086KNC5</accession>
<organism evidence="4 5">
    <name type="scientific">Toxoplasma gondii GAB2-2007-GAL-DOM2</name>
    <dbReference type="NCBI Taxonomy" id="1130820"/>
    <lineage>
        <taxon>Eukaryota</taxon>
        <taxon>Sar</taxon>
        <taxon>Alveolata</taxon>
        <taxon>Apicomplexa</taxon>
        <taxon>Conoidasida</taxon>
        <taxon>Coccidia</taxon>
        <taxon>Eucoccidiorida</taxon>
        <taxon>Eimeriorina</taxon>
        <taxon>Sarcocystidae</taxon>
        <taxon>Toxoplasma</taxon>
    </lineage>
</organism>
<gene>
    <name evidence="4" type="ORF">TGDOM2_212290</name>
</gene>
<dbReference type="Gene3D" id="1.10.10.10">
    <property type="entry name" value="Winged helix-like DNA-binding domain superfamily/Winged helix DNA-binding domain"/>
    <property type="match status" value="1"/>
</dbReference>
<sequence>MPFMFKCESACGENQLIGFIQCLLGHRDCGSVAVWVAVPGEKYLHMRCVRPCPARWKTIVTGPHKDSLSLSTWMVCVWRAIACTELVEVKCTEQHVQCVGVLILSGDGSGCSQDRSQLENLSATSSTDLSRASPKASMCIFIADGVFALQEGTMSNPAYLYETPLETRVHTVKDVKADAFIALYANHLKKRGRFQLPKWIDYVKTAHAKELAPYDPDWLYIRAAAILRHLYIRPDCGVGGFRKVFSCRQRRGVRPNHTSKASGKIIRYILQQFEEMGLVESDPEKPGRRLTKNGQRELDVIARQCAKPAVASD</sequence>
<dbReference type="GO" id="GO:0006412">
    <property type="term" value="P:translation"/>
    <property type="evidence" value="ECO:0007669"/>
    <property type="project" value="InterPro"/>
</dbReference>
<evidence type="ECO:0000256" key="2">
    <source>
        <dbReference type="ARBA" id="ARBA00022980"/>
    </source>
</evidence>
<dbReference type="EMBL" id="AHZU02000326">
    <property type="protein sequence ID" value="KFG45893.1"/>
    <property type="molecule type" value="Genomic_DNA"/>
</dbReference>
<dbReference type="PANTHER" id="PTHR11710:SF0">
    <property type="entry name" value="40S RIBOSOMAL PROTEIN S19"/>
    <property type="match status" value="1"/>
</dbReference>
<evidence type="ECO:0000313" key="5">
    <source>
        <dbReference type="Proteomes" id="UP000028837"/>
    </source>
</evidence>
<dbReference type="GO" id="GO:0022627">
    <property type="term" value="C:cytosolic small ribosomal subunit"/>
    <property type="evidence" value="ECO:0007669"/>
    <property type="project" value="TreeGrafter"/>
</dbReference>
<comment type="caution">
    <text evidence="4">The sequence shown here is derived from an EMBL/GenBank/DDBJ whole genome shotgun (WGS) entry which is preliminary data.</text>
</comment>
<dbReference type="PANTHER" id="PTHR11710">
    <property type="entry name" value="40S RIBOSOMAL PROTEIN S19"/>
    <property type="match status" value="1"/>
</dbReference>
<dbReference type="SMART" id="SM01413">
    <property type="entry name" value="Ribosomal_S19e"/>
    <property type="match status" value="1"/>
</dbReference>
<keyword evidence="2 4" id="KW-0689">Ribosomal protein</keyword>
<proteinExistence type="inferred from homology"/>
<evidence type="ECO:0000313" key="4">
    <source>
        <dbReference type="EMBL" id="KFG45893.1"/>
    </source>
</evidence>
<reference evidence="4 5" key="1">
    <citation type="submission" date="2014-02" db="EMBL/GenBank/DDBJ databases">
        <authorList>
            <person name="Sibley D."/>
            <person name="Venepally P."/>
            <person name="Karamycheva S."/>
            <person name="Hadjithomas M."/>
            <person name="Khan A."/>
            <person name="Brunk B."/>
            <person name="Roos D."/>
            <person name="Caler E."/>
            <person name="Lorenzi H."/>
        </authorList>
    </citation>
    <scope>NUCLEOTIDE SEQUENCE [LARGE SCALE GENOMIC DNA]</scope>
    <source>
        <strain evidence="4 5">GAB2-2007-GAL-DOM2</strain>
    </source>
</reference>
<keyword evidence="3" id="KW-0687">Ribonucleoprotein</keyword>
<dbReference type="InterPro" id="IPR036388">
    <property type="entry name" value="WH-like_DNA-bd_sf"/>
</dbReference>
<protein>
    <submittedName>
        <fullName evidence="4">Ribosomal protein RPS19</fullName>
    </submittedName>
</protein>
<dbReference type="Proteomes" id="UP000028837">
    <property type="component" value="Unassembled WGS sequence"/>
</dbReference>
<evidence type="ECO:0000256" key="1">
    <source>
        <dbReference type="ARBA" id="ARBA00010014"/>
    </source>
</evidence>
<dbReference type="SUPFAM" id="SSF46785">
    <property type="entry name" value="Winged helix' DNA-binding domain"/>
    <property type="match status" value="1"/>
</dbReference>
<dbReference type="GO" id="GO:0003735">
    <property type="term" value="F:structural constituent of ribosome"/>
    <property type="evidence" value="ECO:0007669"/>
    <property type="project" value="InterPro"/>
</dbReference>
<evidence type="ECO:0000256" key="3">
    <source>
        <dbReference type="ARBA" id="ARBA00023274"/>
    </source>
</evidence>